<keyword evidence="1" id="KW-0472">Membrane</keyword>
<dbReference type="NCBIfam" id="TIGR03779">
    <property type="entry name" value="Bac_Flav_CT_M"/>
    <property type="match status" value="1"/>
</dbReference>
<dbReference type="InterPro" id="IPR022187">
    <property type="entry name" value="Conjug_transposon_TraM"/>
</dbReference>
<dbReference type="Proteomes" id="UP001264980">
    <property type="component" value="Unassembled WGS sequence"/>
</dbReference>
<dbReference type="InterPro" id="IPR055407">
    <property type="entry name" value="TraM_C"/>
</dbReference>
<evidence type="ECO:0000259" key="2">
    <source>
        <dbReference type="Pfam" id="PF12508"/>
    </source>
</evidence>
<comment type="caution">
    <text evidence="3">The sequence shown here is derived from an EMBL/GenBank/DDBJ whole genome shotgun (WGS) entry which is preliminary data.</text>
</comment>
<dbReference type="EMBL" id="JAVDTI010000011">
    <property type="protein sequence ID" value="MDR6809683.1"/>
    <property type="molecule type" value="Genomic_DNA"/>
</dbReference>
<name>A0ABU1R8J5_9BACT</name>
<accession>A0ABU1R8J5</accession>
<dbReference type="Pfam" id="PF12508">
    <property type="entry name" value="Transposon_TraM"/>
    <property type="match status" value="1"/>
</dbReference>
<reference evidence="3 4" key="1">
    <citation type="submission" date="2023-07" db="EMBL/GenBank/DDBJ databases">
        <title>Sorghum-associated microbial communities from plants grown in Nebraska, USA.</title>
        <authorList>
            <person name="Schachtman D."/>
        </authorList>
    </citation>
    <scope>NUCLEOTIDE SEQUENCE [LARGE SCALE GENOMIC DNA]</scope>
    <source>
        <strain evidence="3 4">BE57</strain>
    </source>
</reference>
<organism evidence="3 4">
    <name type="scientific">Dyadobacter fermentans</name>
    <dbReference type="NCBI Taxonomy" id="94254"/>
    <lineage>
        <taxon>Bacteria</taxon>
        <taxon>Pseudomonadati</taxon>
        <taxon>Bacteroidota</taxon>
        <taxon>Cytophagia</taxon>
        <taxon>Cytophagales</taxon>
        <taxon>Spirosomataceae</taxon>
        <taxon>Dyadobacter</taxon>
    </lineage>
</organism>
<feature type="transmembrane region" description="Helical" evidence="1">
    <location>
        <begin position="16"/>
        <end position="35"/>
    </location>
</feature>
<keyword evidence="1" id="KW-1133">Transmembrane helix</keyword>
<keyword evidence="1" id="KW-0812">Transmembrane</keyword>
<evidence type="ECO:0000313" key="3">
    <source>
        <dbReference type="EMBL" id="MDR6809683.1"/>
    </source>
</evidence>
<sequence length="443" mass="48896">MQTLNYTEEYLRRRKFYLLLPLLALPFLTFIYWVLVVKNLKSEQVTTVASGLQLSLPDASLKDEPAMDKWQYYRKADQDSALRIQQIKRDPYRNGDVLITPIDTLYSHLRGLDAPDQQKKGRGLTSQVAREHSNHEVQVQQKLRDLEKAMTSTHSPTFAAKGRDIVPPSSPVEQKDIARLEALLKPSELQTHAEEVDPELAQLNSMLDKILAIQNPDQTAQLLSSNQIATARPSLPVTVLGKENIVSILSGQNSKDSVMLANQVTVVGFFGLNEEEVEPENGGLTAVIEKTQQLVSGATVQLRLTRPINVSGQAIPENTFIYGIASLSGERLKIKITSISSNEKILPVNLGVYDLDGIEGIYIPGTISRNVTKQALGSQVQGADYDVGGFSLGAQAANAGMQIGRTLLGRKTRLTQVTLQEGYKVILRDDTNTQTQILSSHEK</sequence>
<evidence type="ECO:0000256" key="1">
    <source>
        <dbReference type="SAM" id="Phobius"/>
    </source>
</evidence>
<evidence type="ECO:0000313" key="4">
    <source>
        <dbReference type="Proteomes" id="UP001264980"/>
    </source>
</evidence>
<protein>
    <submittedName>
        <fullName evidence="3">Conjugative transposon TraM protein</fullName>
    </submittedName>
</protein>
<proteinExistence type="predicted"/>
<feature type="domain" description="Conjugative transposon TraM C-terminal" evidence="2">
    <location>
        <begin position="285"/>
        <end position="428"/>
    </location>
</feature>
<keyword evidence="4" id="KW-1185">Reference proteome</keyword>
<gene>
    <name evidence="3" type="ORF">J2W84_006759</name>
</gene>
<dbReference type="RefSeq" id="WP_309993467.1">
    <property type="nucleotide sequence ID" value="NZ_JAVDTI010000011.1"/>
</dbReference>